<feature type="transmembrane region" description="Helical" evidence="7">
    <location>
        <begin position="90"/>
        <end position="112"/>
    </location>
</feature>
<evidence type="ECO:0000256" key="5">
    <source>
        <dbReference type="ARBA" id="ARBA00022989"/>
    </source>
</evidence>
<dbReference type="Proteomes" id="UP000032515">
    <property type="component" value="Unassembled WGS sequence"/>
</dbReference>
<evidence type="ECO:0000313" key="10">
    <source>
        <dbReference type="Proteomes" id="UP000032515"/>
    </source>
</evidence>
<dbReference type="PROSITE" id="PS50928">
    <property type="entry name" value="ABC_TM1"/>
    <property type="match status" value="1"/>
</dbReference>
<reference evidence="9 10" key="1">
    <citation type="submission" date="2014-11" db="EMBL/GenBank/DDBJ databases">
        <title>Genomics and ecophysiology of heterotrophic nitrogen fixing bacteria isolated from estuarine surface water.</title>
        <authorList>
            <person name="Bentzon-Tilia M."/>
            <person name="Severin I."/>
            <person name="Hansen L.H."/>
            <person name="Riemann L."/>
        </authorList>
    </citation>
    <scope>NUCLEOTIDE SEQUENCE [LARGE SCALE GENOMIC DNA]</scope>
    <source>
        <strain evidence="9 10">BAL398</strain>
    </source>
</reference>
<keyword evidence="2 7" id="KW-0813">Transport</keyword>
<dbReference type="CDD" id="cd06261">
    <property type="entry name" value="TM_PBP2"/>
    <property type="match status" value="1"/>
</dbReference>
<evidence type="ECO:0000259" key="8">
    <source>
        <dbReference type="PROSITE" id="PS50928"/>
    </source>
</evidence>
<keyword evidence="6 7" id="KW-0472">Membrane</keyword>
<feature type="transmembrane region" description="Helical" evidence="7">
    <location>
        <begin position="207"/>
        <end position="228"/>
    </location>
</feature>
<comment type="subcellular location">
    <subcellularLocation>
        <location evidence="1 7">Cell membrane</location>
        <topology evidence="1 7">Multi-pass membrane protein</topology>
    </subcellularLocation>
</comment>
<keyword evidence="3" id="KW-1003">Cell membrane</keyword>
<dbReference type="PANTHER" id="PTHR30151">
    <property type="entry name" value="ALKANE SULFONATE ABC TRANSPORTER-RELATED, MEMBRANE SUBUNIT"/>
    <property type="match status" value="1"/>
</dbReference>
<dbReference type="InterPro" id="IPR000515">
    <property type="entry name" value="MetI-like"/>
</dbReference>
<feature type="transmembrane region" description="Helical" evidence="7">
    <location>
        <begin position="118"/>
        <end position="137"/>
    </location>
</feature>
<name>A0A0D7EJ19_RHOPL</name>
<evidence type="ECO:0000256" key="6">
    <source>
        <dbReference type="ARBA" id="ARBA00023136"/>
    </source>
</evidence>
<dbReference type="InterPro" id="IPR035906">
    <property type="entry name" value="MetI-like_sf"/>
</dbReference>
<feature type="domain" description="ABC transmembrane type-1" evidence="8">
    <location>
        <begin position="52"/>
        <end position="232"/>
    </location>
</feature>
<sequence length="253" mass="26967">MAISVGFFVGTLVLWDLSIRFFKVPAYLVPTPLAVGAALVNGLVEGTFYPHILATLYAVVAGYLIGCSLAIAIGAFLAEIPIMERALMPYIVALQSMPKVALAPLIIVWFGFGMSSKVVLVALICFFPVFINTLVGIRSVNSDIVNLYRAFSASRWNILLNVKLPAAASSIFAGLQISVSMALIGAVVGEFIASKAGLGNLIQASSMTMDVATMFAVVLVLAGIGVIGNQTLQYLHRKVVFWENRNHLAAESA</sequence>
<keyword evidence="4 7" id="KW-0812">Transmembrane</keyword>
<dbReference type="SUPFAM" id="SSF161098">
    <property type="entry name" value="MetI-like"/>
    <property type="match status" value="1"/>
</dbReference>
<evidence type="ECO:0000256" key="2">
    <source>
        <dbReference type="ARBA" id="ARBA00022448"/>
    </source>
</evidence>
<comment type="similarity">
    <text evidence="7">Belongs to the binding-protein-dependent transport system permease family.</text>
</comment>
<proteinExistence type="inferred from homology"/>
<evidence type="ECO:0000256" key="3">
    <source>
        <dbReference type="ARBA" id="ARBA00022475"/>
    </source>
</evidence>
<dbReference type="PATRIC" id="fig|1076.23.peg.3611"/>
<accession>A0A0D7EJ19</accession>
<organism evidence="9 10">
    <name type="scientific">Rhodopseudomonas palustris</name>
    <dbReference type="NCBI Taxonomy" id="1076"/>
    <lineage>
        <taxon>Bacteria</taxon>
        <taxon>Pseudomonadati</taxon>
        <taxon>Pseudomonadota</taxon>
        <taxon>Alphaproteobacteria</taxon>
        <taxon>Hyphomicrobiales</taxon>
        <taxon>Nitrobacteraceae</taxon>
        <taxon>Rhodopseudomonas</taxon>
    </lineage>
</organism>
<evidence type="ECO:0000256" key="7">
    <source>
        <dbReference type="RuleBase" id="RU363032"/>
    </source>
</evidence>
<dbReference type="GO" id="GO:0005886">
    <property type="term" value="C:plasma membrane"/>
    <property type="evidence" value="ECO:0007669"/>
    <property type="project" value="UniProtKB-SubCell"/>
</dbReference>
<dbReference type="EMBL" id="JXXE01000338">
    <property type="protein sequence ID" value="KIZ40758.1"/>
    <property type="molecule type" value="Genomic_DNA"/>
</dbReference>
<evidence type="ECO:0000256" key="1">
    <source>
        <dbReference type="ARBA" id="ARBA00004651"/>
    </source>
</evidence>
<evidence type="ECO:0000313" key="9">
    <source>
        <dbReference type="EMBL" id="KIZ40758.1"/>
    </source>
</evidence>
<keyword evidence="5 7" id="KW-1133">Transmembrane helix</keyword>
<feature type="transmembrane region" description="Helical" evidence="7">
    <location>
        <begin position="24"/>
        <end position="44"/>
    </location>
</feature>
<dbReference type="AlphaFoldDB" id="A0A0D7EJ19"/>
<protein>
    <submittedName>
        <fullName evidence="9">ABC transporter permease</fullName>
    </submittedName>
</protein>
<dbReference type="PANTHER" id="PTHR30151:SF20">
    <property type="entry name" value="ABC TRANSPORTER PERMEASE PROTEIN HI_0355-RELATED"/>
    <property type="match status" value="1"/>
</dbReference>
<feature type="transmembrane region" description="Helical" evidence="7">
    <location>
        <begin position="158"/>
        <end position="187"/>
    </location>
</feature>
<comment type="caution">
    <text evidence="9">The sequence shown here is derived from an EMBL/GenBank/DDBJ whole genome shotgun (WGS) entry which is preliminary data.</text>
</comment>
<feature type="transmembrane region" description="Helical" evidence="7">
    <location>
        <begin position="56"/>
        <end position="78"/>
    </location>
</feature>
<dbReference type="GO" id="GO:0055085">
    <property type="term" value="P:transmembrane transport"/>
    <property type="evidence" value="ECO:0007669"/>
    <property type="project" value="InterPro"/>
</dbReference>
<gene>
    <name evidence="9" type="ORF">OO17_16835</name>
</gene>
<dbReference type="Gene3D" id="1.10.3720.10">
    <property type="entry name" value="MetI-like"/>
    <property type="match status" value="1"/>
</dbReference>
<evidence type="ECO:0000256" key="4">
    <source>
        <dbReference type="ARBA" id="ARBA00022692"/>
    </source>
</evidence>
<dbReference type="Pfam" id="PF00528">
    <property type="entry name" value="BPD_transp_1"/>
    <property type="match status" value="1"/>
</dbReference>